<feature type="compositionally biased region" description="Basic and acidic residues" evidence="2">
    <location>
        <begin position="1041"/>
        <end position="1058"/>
    </location>
</feature>
<dbReference type="PANTHER" id="PTHR47615:SF1">
    <property type="entry name" value="COILED-COIL DOMAIN-CONTAINING PROTEIN 158"/>
    <property type="match status" value="1"/>
</dbReference>
<feature type="coiled-coil region" evidence="1">
    <location>
        <begin position="72"/>
        <end position="99"/>
    </location>
</feature>
<evidence type="ECO:0000256" key="2">
    <source>
        <dbReference type="SAM" id="MobiDB-lite"/>
    </source>
</evidence>
<feature type="coiled-coil region" evidence="1">
    <location>
        <begin position="128"/>
        <end position="159"/>
    </location>
</feature>
<name>A0ABM1UFR8_MICOH</name>
<feature type="compositionally biased region" description="Polar residues" evidence="2">
    <location>
        <begin position="901"/>
        <end position="919"/>
    </location>
</feature>
<feature type="compositionally biased region" description="Polar residues" evidence="2">
    <location>
        <begin position="969"/>
        <end position="986"/>
    </location>
</feature>
<dbReference type="Gene3D" id="1.10.287.1490">
    <property type="match status" value="1"/>
</dbReference>
<feature type="region of interest" description="Disordered" evidence="2">
    <location>
        <begin position="1"/>
        <end position="25"/>
    </location>
</feature>
<dbReference type="PANTHER" id="PTHR47615">
    <property type="entry name" value="COILED-COIL DOMAIN-CONTAINING PROTEIN 158"/>
    <property type="match status" value="1"/>
</dbReference>
<keyword evidence="1" id="KW-0175">Coiled coil</keyword>
<sequence>MESKACESNNEDHLSSGITTNGGSSSPFFVSSVRGTVTENASSTGTLTQMPFFPKYEVELDSHRKVIPYPGKEHIERVLEEYSHQVKDLQKRLSESNELHEKQKFYLRQSVIDLQTKLQEMQMERDAMADIRRRESQSQEELRNQLQNTVHELEAAKCLKEDMLKDSSTQIEQLRKMMLSHEGVLQEIRSILVDFEEASGKKICEHDSMSTMHFRSLGSTISKILRELDTEISYLKGRIFPVEDQLETLKSESQNKIELLLQQHQDRIEQLISEHEIEITGLTEKASSARSQANSIQSQLEIIQEQARNQNSMYMRQLSDLESTVSQLRSELREAKRMYEDKIEELEKQLVLANSELTEARTERDQFSQESGNLDDQLQKLLADLHKREKELSLEKEQNKRLWDRDTGNSITIDHLRRELDDRNMEVQRLEALLKAMKSECQGQMERQMAAIQGKNESLEKVSSLTAQLESTKEMLRKVVEELTAKKMTLESSERTVSDLTASLQEKERAIEATNAEITKLRSRVDLKLQELQHLKNEGDHLRNVQTECEALKLQMAEKDKVIEILRQQIENMTQLVGQHGRTAGAMQVEKAQLEKEINDRKLELQEFKCDQISCNKEDYEVLKRNFRNKSEEMETTTNKLKMQLKSAQSELEQTRNTLRTMEGSDGHAMKVAMGMQKQITAKRGQIDALQSKVQFLEEAVTSANKEKHFLKEEKSKLSQELSTVATEKNKMAGELEVLRSQERRLKEKVANMEVALDKASLQFAECQDIIQRQEQESVRLKLQHTLDVKELQGPGYTSNPSMKPRLLQPASGTRSHSNVPSSQSTASFLSHHSLKTNTLKEDPTRDLKQLLQELRSVINEEPAMPLSKTEEDGRTPSLGALDDRVRDCITDSSLRSELCHRSNNSLRESTEGSKSSETLSREPVTLHAGDLEDPSSCFTFTSTASPSVKVSGSRSFNSSPKKSPVHSLLTSSAEESVGSTSQYRSTKPIHSPDSTKDSQSPSLETTGKTCRKLQNRLESLQTLVEDLQLKNQAMSSMIRNQEKRIQKVKDQEKMLLK</sequence>
<evidence type="ECO:0000313" key="3">
    <source>
        <dbReference type="Proteomes" id="UP000694915"/>
    </source>
</evidence>
<feature type="region of interest" description="Disordered" evidence="2">
    <location>
        <begin position="901"/>
        <end position="1009"/>
    </location>
</feature>
<dbReference type="InterPro" id="IPR031809">
    <property type="entry name" value="CCDC158"/>
</dbReference>
<feature type="compositionally biased region" description="Polar residues" evidence="2">
    <location>
        <begin position="998"/>
        <end position="1009"/>
    </location>
</feature>
<dbReference type="RefSeq" id="XP_026640830.1">
    <property type="nucleotide sequence ID" value="XM_026785029.1"/>
</dbReference>
<dbReference type="Pfam" id="PF15921">
    <property type="entry name" value="CCDC158"/>
    <property type="match status" value="2"/>
</dbReference>
<evidence type="ECO:0000256" key="1">
    <source>
        <dbReference type="SAM" id="Coils"/>
    </source>
</evidence>
<proteinExistence type="predicted"/>
<feature type="region of interest" description="Disordered" evidence="2">
    <location>
        <begin position="859"/>
        <end position="881"/>
    </location>
</feature>
<dbReference type="Proteomes" id="UP000694915">
    <property type="component" value="Linkage group LG1"/>
</dbReference>
<feature type="region of interest" description="Disordered" evidence="2">
    <location>
        <begin position="1039"/>
        <end position="1058"/>
    </location>
</feature>
<keyword evidence="3" id="KW-1185">Reference proteome</keyword>
<evidence type="ECO:0000313" key="4">
    <source>
        <dbReference type="RefSeq" id="XP_026640830.1"/>
    </source>
</evidence>
<feature type="region of interest" description="Disordered" evidence="2">
    <location>
        <begin position="792"/>
        <end position="830"/>
    </location>
</feature>
<feature type="coiled-coil region" evidence="1">
    <location>
        <begin position="243"/>
        <end position="777"/>
    </location>
</feature>
<organism evidence="3 4">
    <name type="scientific">Microtus ochrogaster</name>
    <name type="common">Prairie vole</name>
    <dbReference type="NCBI Taxonomy" id="79684"/>
    <lineage>
        <taxon>Eukaryota</taxon>
        <taxon>Metazoa</taxon>
        <taxon>Chordata</taxon>
        <taxon>Craniata</taxon>
        <taxon>Vertebrata</taxon>
        <taxon>Euteleostomi</taxon>
        <taxon>Mammalia</taxon>
        <taxon>Eutheria</taxon>
        <taxon>Euarchontoglires</taxon>
        <taxon>Glires</taxon>
        <taxon>Rodentia</taxon>
        <taxon>Myomorpha</taxon>
        <taxon>Muroidea</taxon>
        <taxon>Cricetidae</taxon>
        <taxon>Arvicolinae</taxon>
        <taxon>Microtus</taxon>
    </lineage>
</organism>
<accession>A0ABM1UFR8</accession>
<reference evidence="4" key="1">
    <citation type="submission" date="2025-08" db="UniProtKB">
        <authorList>
            <consortium name="RefSeq"/>
        </authorList>
    </citation>
    <scope>IDENTIFICATION</scope>
</reference>
<feature type="compositionally biased region" description="Low complexity" evidence="2">
    <location>
        <begin position="15"/>
        <end position="25"/>
    </location>
</feature>
<protein>
    <submittedName>
        <fullName evidence="4">Coiled-coil domain-containing protein 158</fullName>
    </submittedName>
</protein>
<gene>
    <name evidence="4" type="primary">Ccdc158</name>
</gene>
<feature type="compositionally biased region" description="Polar residues" evidence="2">
    <location>
        <begin position="811"/>
        <end position="830"/>
    </location>
</feature>
<feature type="compositionally biased region" description="Polar residues" evidence="2">
    <location>
        <begin position="937"/>
        <end position="962"/>
    </location>
</feature>
<dbReference type="GeneID" id="101991113"/>
<feature type="compositionally biased region" description="Basic and acidic residues" evidence="2">
    <location>
        <begin position="1"/>
        <end position="14"/>
    </location>
</feature>